<evidence type="ECO:0000256" key="1">
    <source>
        <dbReference type="ARBA" id="ARBA00022450"/>
    </source>
</evidence>
<keyword evidence="1" id="KW-0596">Phosphopantetheine</keyword>
<dbReference type="Gene3D" id="3.40.366.10">
    <property type="entry name" value="Malonyl-Coenzyme A Acyl Carrier Protein, domain 2"/>
    <property type="match status" value="1"/>
</dbReference>
<dbReference type="InterPro" id="IPR036736">
    <property type="entry name" value="ACP-like_sf"/>
</dbReference>
<dbReference type="PROSITE" id="PS52019">
    <property type="entry name" value="PKS_MFAS_DH"/>
    <property type="match status" value="1"/>
</dbReference>
<feature type="region of interest" description="N-terminal hotdog fold" evidence="6">
    <location>
        <begin position="427"/>
        <end position="541"/>
    </location>
</feature>
<dbReference type="InterPro" id="IPR036291">
    <property type="entry name" value="NAD(P)-bd_dom_sf"/>
</dbReference>
<dbReference type="Pfam" id="PF08659">
    <property type="entry name" value="KR"/>
    <property type="match status" value="1"/>
</dbReference>
<dbReference type="GO" id="GO:0006633">
    <property type="term" value="P:fatty acid biosynthetic process"/>
    <property type="evidence" value="ECO:0007669"/>
    <property type="project" value="TreeGrafter"/>
</dbReference>
<dbReference type="SUPFAM" id="SSF47336">
    <property type="entry name" value="ACP-like"/>
    <property type="match status" value="1"/>
</dbReference>
<proteinExistence type="predicted"/>
<evidence type="ECO:0000256" key="4">
    <source>
        <dbReference type="ARBA" id="ARBA00023002"/>
    </source>
</evidence>
<feature type="domain" description="Carrier" evidence="7">
    <location>
        <begin position="1204"/>
        <end position="1279"/>
    </location>
</feature>
<dbReference type="GO" id="GO:0016491">
    <property type="term" value="F:oxidoreductase activity"/>
    <property type="evidence" value="ECO:0007669"/>
    <property type="project" value="UniProtKB-KW"/>
</dbReference>
<dbReference type="SUPFAM" id="SSF52151">
    <property type="entry name" value="FabD/lysophospholipase-like"/>
    <property type="match status" value="1"/>
</dbReference>
<dbReference type="CDD" id="cd08955">
    <property type="entry name" value="KR_2_FAS_SDR_x"/>
    <property type="match status" value="1"/>
</dbReference>
<dbReference type="Pfam" id="PF21089">
    <property type="entry name" value="PKS_DH_N"/>
    <property type="match status" value="1"/>
</dbReference>
<dbReference type="EMBL" id="JAAQPE010000410">
    <property type="protein sequence ID" value="KAF5664398.1"/>
    <property type="molecule type" value="Genomic_DNA"/>
</dbReference>
<name>A0A8H5WNB6_FUSCI</name>
<evidence type="ECO:0000259" key="7">
    <source>
        <dbReference type="PROSITE" id="PS50075"/>
    </source>
</evidence>
<feature type="domain" description="PKS/mFAS DH" evidence="8">
    <location>
        <begin position="427"/>
        <end position="701"/>
    </location>
</feature>
<dbReference type="Pfam" id="PF00698">
    <property type="entry name" value="Acyl_transf_1"/>
    <property type="match status" value="1"/>
</dbReference>
<keyword evidence="4" id="KW-0560">Oxidoreductase</keyword>
<evidence type="ECO:0000259" key="8">
    <source>
        <dbReference type="PROSITE" id="PS52019"/>
    </source>
</evidence>
<dbReference type="InterPro" id="IPR042104">
    <property type="entry name" value="PKS_dehydratase_sf"/>
</dbReference>
<dbReference type="Pfam" id="PF22336">
    <property type="entry name" value="RhiE-like_linker"/>
    <property type="match status" value="1"/>
</dbReference>
<dbReference type="PANTHER" id="PTHR43775:SF22">
    <property type="entry name" value="SYNTHASE, PUTATIVE (JCVI)-RELATED"/>
    <property type="match status" value="1"/>
</dbReference>
<dbReference type="Pfam" id="PF00550">
    <property type="entry name" value="PP-binding"/>
    <property type="match status" value="1"/>
</dbReference>
<dbReference type="InterPro" id="IPR054514">
    <property type="entry name" value="RhiE-like_linker"/>
</dbReference>
<dbReference type="Gene3D" id="1.10.1200.10">
    <property type="entry name" value="ACP-like"/>
    <property type="match status" value="1"/>
</dbReference>
<reference evidence="10" key="1">
    <citation type="journal article" date="2020" name="BMC Genomics">
        <title>Correction to: Identification and distribution of gene clusters required for synthesis of sphingolipid metabolism inhibitors in diverse species of the filamentous fungus Fusarium.</title>
        <authorList>
            <person name="Kim H.S."/>
            <person name="Lohmar J.M."/>
            <person name="Busman M."/>
            <person name="Brown D.W."/>
            <person name="Naumann T.A."/>
            <person name="Divon H.H."/>
            <person name="Lysoe E."/>
            <person name="Uhlig S."/>
            <person name="Proctor R.H."/>
        </authorList>
    </citation>
    <scope>NUCLEOTIDE SEQUENCE [LARGE SCALE GENOMIC DNA]</scope>
    <source>
        <strain evidence="10">NRRL 25331</strain>
    </source>
</reference>
<dbReference type="InterPro" id="IPR050091">
    <property type="entry name" value="PKS_NRPS_Biosynth_Enz"/>
</dbReference>
<protein>
    <submittedName>
        <fullName evidence="9">6-methylsalicylic acid synthase</fullName>
    </submittedName>
</protein>
<dbReference type="GO" id="GO:0004312">
    <property type="term" value="F:fatty acid synthase activity"/>
    <property type="evidence" value="ECO:0007669"/>
    <property type="project" value="TreeGrafter"/>
</dbReference>
<dbReference type="InterPro" id="IPR020806">
    <property type="entry name" value="PKS_PP-bd"/>
</dbReference>
<dbReference type="InterPro" id="IPR057326">
    <property type="entry name" value="KR_dom"/>
</dbReference>
<dbReference type="Gene3D" id="3.10.129.110">
    <property type="entry name" value="Polyketide synthase dehydratase"/>
    <property type="match status" value="1"/>
</dbReference>
<evidence type="ECO:0000313" key="10">
    <source>
        <dbReference type="Proteomes" id="UP000572754"/>
    </source>
</evidence>
<dbReference type="InterPro" id="IPR016036">
    <property type="entry name" value="Malonyl_transacylase_ACP-bd"/>
</dbReference>
<evidence type="ECO:0000313" key="9">
    <source>
        <dbReference type="EMBL" id="KAF5664398.1"/>
    </source>
</evidence>
<dbReference type="SUPFAM" id="SSF55048">
    <property type="entry name" value="Probable ACP-binding domain of malonyl-CoA ACP transacylase"/>
    <property type="match status" value="1"/>
</dbReference>
<reference evidence="9 10" key="2">
    <citation type="submission" date="2020-05" db="EMBL/GenBank/DDBJ databases">
        <title>Identification and distribution of gene clusters putatively required for synthesis of sphingolipid metabolism inhibitors in phylogenetically diverse species of the filamentous fungus Fusarium.</title>
        <authorList>
            <person name="Kim H.-S."/>
            <person name="Busman M."/>
            <person name="Brown D.W."/>
            <person name="Divon H."/>
            <person name="Uhlig S."/>
            <person name="Proctor R.H."/>
        </authorList>
    </citation>
    <scope>NUCLEOTIDE SEQUENCE [LARGE SCALE GENOMIC DNA]</scope>
    <source>
        <strain evidence="9 10">NRRL 25331</strain>
    </source>
</reference>
<feature type="active site" description="Proton acceptor; for dehydratase activity" evidence="6">
    <location>
        <position position="459"/>
    </location>
</feature>
<evidence type="ECO:0000256" key="5">
    <source>
        <dbReference type="ARBA" id="ARBA00023268"/>
    </source>
</evidence>
<dbReference type="Proteomes" id="UP000572754">
    <property type="component" value="Unassembled WGS sequence"/>
</dbReference>
<dbReference type="GO" id="GO:0044550">
    <property type="term" value="P:secondary metabolite biosynthetic process"/>
    <property type="evidence" value="ECO:0007669"/>
    <property type="project" value="TreeGrafter"/>
</dbReference>
<dbReference type="InterPro" id="IPR009081">
    <property type="entry name" value="PP-bd_ACP"/>
</dbReference>
<evidence type="ECO:0000256" key="3">
    <source>
        <dbReference type="ARBA" id="ARBA00022679"/>
    </source>
</evidence>
<keyword evidence="3" id="KW-0808">Transferase</keyword>
<evidence type="ECO:0000256" key="6">
    <source>
        <dbReference type="PROSITE-ProRule" id="PRU01363"/>
    </source>
</evidence>
<dbReference type="AlphaFoldDB" id="A0A8H5WNB6"/>
<feature type="region of interest" description="C-terminal hotdog fold" evidence="6">
    <location>
        <begin position="557"/>
        <end position="701"/>
    </location>
</feature>
<dbReference type="PANTHER" id="PTHR43775">
    <property type="entry name" value="FATTY ACID SYNTHASE"/>
    <property type="match status" value="1"/>
</dbReference>
<dbReference type="Gene3D" id="3.30.70.250">
    <property type="entry name" value="Malonyl-CoA ACP transacylase, ACP-binding"/>
    <property type="match status" value="1"/>
</dbReference>
<dbReference type="InterPro" id="IPR016035">
    <property type="entry name" value="Acyl_Trfase/lysoPLipase"/>
</dbReference>
<dbReference type="InterPro" id="IPR001227">
    <property type="entry name" value="Ac_transferase_dom_sf"/>
</dbReference>
<dbReference type="InterPro" id="IPR014043">
    <property type="entry name" value="Acyl_transferase_dom"/>
</dbReference>
<feature type="active site" description="Proton donor; for dehydratase activity" evidence="6">
    <location>
        <position position="618"/>
    </location>
</feature>
<dbReference type="SMART" id="SM00827">
    <property type="entry name" value="PKS_AT"/>
    <property type="match status" value="1"/>
</dbReference>
<dbReference type="PROSITE" id="PS50075">
    <property type="entry name" value="CARRIER"/>
    <property type="match status" value="1"/>
</dbReference>
<comment type="caution">
    <text evidence="9">The sequence shown here is derived from an EMBL/GenBank/DDBJ whole genome shotgun (WGS) entry which is preliminary data.</text>
</comment>
<accession>A0A8H5WNB6</accession>
<dbReference type="InterPro" id="IPR013968">
    <property type="entry name" value="PKS_KR"/>
</dbReference>
<dbReference type="SMART" id="SM00822">
    <property type="entry name" value="PKS_KR"/>
    <property type="match status" value="1"/>
</dbReference>
<dbReference type="SMART" id="SM00823">
    <property type="entry name" value="PKS_PP"/>
    <property type="match status" value="1"/>
</dbReference>
<organism evidence="9 10">
    <name type="scientific">Fusarium circinatum</name>
    <name type="common">Pitch canker fungus</name>
    <name type="synonym">Gibberella circinata</name>
    <dbReference type="NCBI Taxonomy" id="48490"/>
    <lineage>
        <taxon>Eukaryota</taxon>
        <taxon>Fungi</taxon>
        <taxon>Dikarya</taxon>
        <taxon>Ascomycota</taxon>
        <taxon>Pezizomycotina</taxon>
        <taxon>Sordariomycetes</taxon>
        <taxon>Hypocreomycetidae</taxon>
        <taxon>Hypocreales</taxon>
        <taxon>Nectriaceae</taxon>
        <taxon>Fusarium</taxon>
        <taxon>Fusarium fujikuroi species complex</taxon>
    </lineage>
</organism>
<dbReference type="InterPro" id="IPR049900">
    <property type="entry name" value="PKS_mFAS_DH"/>
</dbReference>
<dbReference type="Gene3D" id="3.40.50.720">
    <property type="entry name" value="NAD(P)-binding Rossmann-like Domain"/>
    <property type="match status" value="1"/>
</dbReference>
<gene>
    <name evidence="9" type="ORF">FCIRC_10840</name>
</gene>
<keyword evidence="5" id="KW-0511">Multifunctional enzyme</keyword>
<keyword evidence="10" id="KW-1185">Reference proteome</keyword>
<dbReference type="InterPro" id="IPR049552">
    <property type="entry name" value="PKS_DH_N"/>
</dbReference>
<dbReference type="GO" id="GO:0031177">
    <property type="term" value="F:phosphopantetheine binding"/>
    <property type="evidence" value="ECO:0007669"/>
    <property type="project" value="InterPro"/>
</dbReference>
<evidence type="ECO:0000256" key="2">
    <source>
        <dbReference type="ARBA" id="ARBA00022553"/>
    </source>
</evidence>
<dbReference type="SUPFAM" id="SSF51735">
    <property type="entry name" value="NAD(P)-binding Rossmann-fold domains"/>
    <property type="match status" value="2"/>
</dbReference>
<sequence length="1279" mass="139906">MTLLVLSAPQEKRLVVQSATQAEWLAGPGRSENLQSIAATLSQRRAQHDFRATFVVNDHIDAANVLDSFAKGVMGDWVSQGRVHEVEDSRKTVWVFSGHGAQWPDMGKHLLQDAVFYQAVASLDGIVTREVGYSAVEKLSTGDFEDSGEIQVLTYVLQVGLIQVLKTRGLQPQAVIGHSLGEISASVAAGVLTPEEGAIVVTRRARLYQRVQGLGGMCLVNLPFEEMATELRGRKDLVAAIRSSPSSTVISGASNALADFVVELNKRKIQTFQVKTDIAFHSPMLEELRVPLEEALTDALNPQSPTVKLYSTSQADPRSPIPRDASYWVKNMVNPVLLTSAVDAAVEDGFRVFLEVSSHPIVSHSIEETLTSAGLEDFAVISTMKKGKPAQKSILHAIGQLHVKGVNVEQVSTDMASAEAVHDPNTHNLLGQRIVVADSAVTLYSTRLEEDNKPFPQPHIVHGINIIPAAVYVNTFLHATHARVLSNVLMRVPLTTTNDPRNVQVVIEGDKVKVASRLRSSDESSWVTHSTSRWSHRLVDDKDSPSLDVGATKARLGQRLPDNYSIDYLAQIGVSGIAFNWAVIEHFGHESEMITKVDNDPDNADISWDTHSWAVTLDSACSVGATVFNDNKLRIASKVDNVIMHSNNLPPKIYYLHVVAKDDSEDPRSRSVDVSVHDVDGLLLVRCEGITLTELDTSGSSPRAGVESLTHYMTWIPASLSEKPRRIHHIVLISPHEEILDRYERDLQQSGTKITKLSGAEQLDNPKLCGFLQEEDAAIVYCPGQVQSFDAIASSAHEFVWEVTTAIKSIVHKTLPAKLFVLTDRVYIGTDPTALAQSSLYGLARIAASEHSDIWGGLIDKEGSEFPTMPFKYVQGTDIVRFEDGVPRVPRLRRLLPEQRYKTDSNATVLPKPEGTYVITGGLGALGLATCDFLIKQGARRIVIISRRGLPPRNRWANVSEDLASALARIRTMESKGATVHVVSLDVSVVHAHKHILAALEQLSLPPVLGVIHASGVLEDSLLIETSFDSFGRVMAPKVQGALALHRAFPPGSLDFFVLYSSIGQLAGTAGQSSYAAGNSFLDALAQHRRSLGDNSVSFQWSAWRGMGMGTSAFLALELQTKGITDITAEDAFQAWEFVGQHDVVGAVITRCATLDEGEPVPLALFEEVAVRRPRVQTAVALPEQGIRTTTGEQRPTSTSKLKVWLQQKICQCLCDILKIGDIDEIDPRVPLSDIGVDSVMTIVLRQKLQNVLKVKVPQTLTWNYPTVSAMVDWFVEHC</sequence>
<keyword evidence="2" id="KW-0597">Phosphoprotein</keyword>